<evidence type="ECO:0000313" key="10">
    <source>
        <dbReference type="EMBL" id="SIT19497.1"/>
    </source>
</evidence>
<dbReference type="OrthoDB" id="9812221at2"/>
<dbReference type="InterPro" id="IPR004638">
    <property type="entry name" value="EmrB-like"/>
</dbReference>
<dbReference type="GO" id="GO:0022857">
    <property type="term" value="F:transmembrane transporter activity"/>
    <property type="evidence" value="ECO:0007669"/>
    <property type="project" value="InterPro"/>
</dbReference>
<feature type="transmembrane region" description="Helical" evidence="8">
    <location>
        <begin position="409"/>
        <end position="430"/>
    </location>
</feature>
<evidence type="ECO:0000256" key="6">
    <source>
        <dbReference type="ARBA" id="ARBA00022989"/>
    </source>
</evidence>
<feature type="transmembrane region" description="Helical" evidence="8">
    <location>
        <begin position="57"/>
        <end position="78"/>
    </location>
</feature>
<dbReference type="NCBIfam" id="TIGR00711">
    <property type="entry name" value="efflux_EmrB"/>
    <property type="match status" value="1"/>
</dbReference>
<keyword evidence="4" id="KW-1003">Cell membrane</keyword>
<sequence>MTPVSPTPQDYFSTAVAWRIFSAMMVGNFLAILDFQIVASSINEMRAGMSASQDEIIWIQTVYIIGEVIAIALAAAFCKIFSTRIFFAISAVGFTIASLLCTIAWDLPSMLFARAIQGFFGGGMIPAAMATMFIVFPREKLALPLAIVGMVNTSAPTLGPILGGWITNHFSWHWLFIMNIIPGLYVVIAVLALPGTDTPNRHLLNKIDWVGMFSMALFLGTLMYVLDQGPRHDWLDDQSVALAFFVFLVASIIFFYRTFTDDEPVVDLSVFKDTSFTISTIIVFTVGIILYGLVYITPFFLGTVRGLNSLQIGEIMAVTGVSMFVTALLYGIFFGKLDNRYNIFFGLIIVSAGVWLNVNFTPETDFYELFWAQVLRGMGLIICMISISKAAMETLPRAKIRGASGIINLIRNVGGAIGFALINTLISYLFTMHETDIKSQLQWGSLDLALFNGNNIVPSDIDAEHLIALDTRISNIAISNSLNDLLMILVFFTLSVATLAIFLKNASKEQRGSESVKVNKTTIS</sequence>
<dbReference type="AlphaFoldDB" id="A0A1N7QA77"/>
<evidence type="ECO:0000256" key="1">
    <source>
        <dbReference type="ARBA" id="ARBA00004651"/>
    </source>
</evidence>
<feature type="transmembrane region" description="Helical" evidence="8">
    <location>
        <begin position="276"/>
        <end position="295"/>
    </location>
</feature>
<dbReference type="InterPro" id="IPR036259">
    <property type="entry name" value="MFS_trans_sf"/>
</dbReference>
<feature type="transmembrane region" description="Helical" evidence="8">
    <location>
        <begin position="370"/>
        <end position="388"/>
    </location>
</feature>
<feature type="transmembrane region" description="Helical" evidence="8">
    <location>
        <begin position="315"/>
        <end position="334"/>
    </location>
</feature>
<gene>
    <name evidence="10" type="ORF">SAMN05421686_11631</name>
</gene>
<comment type="similarity">
    <text evidence="2">Belongs to the major facilitator superfamily. EmrB family.</text>
</comment>
<keyword evidence="5 8" id="KW-0812">Transmembrane</keyword>
<keyword evidence="11" id="KW-1185">Reference proteome</keyword>
<feature type="transmembrane region" description="Helical" evidence="8">
    <location>
        <begin position="341"/>
        <end position="358"/>
    </location>
</feature>
<feature type="transmembrane region" description="Helical" evidence="8">
    <location>
        <begin position="16"/>
        <end position="37"/>
    </location>
</feature>
<evidence type="ECO:0000256" key="7">
    <source>
        <dbReference type="ARBA" id="ARBA00023136"/>
    </source>
</evidence>
<feature type="domain" description="Major facilitator superfamily (MFS) profile" evidence="9">
    <location>
        <begin position="20"/>
        <end position="508"/>
    </location>
</feature>
<feature type="transmembrane region" description="Helical" evidence="8">
    <location>
        <begin position="238"/>
        <end position="256"/>
    </location>
</feature>
<keyword evidence="3" id="KW-0813">Transport</keyword>
<evidence type="ECO:0000256" key="2">
    <source>
        <dbReference type="ARBA" id="ARBA00008537"/>
    </source>
</evidence>
<dbReference type="RefSeq" id="WP_076518119.1">
    <property type="nucleotide sequence ID" value="NZ_FTOH01000016.1"/>
</dbReference>
<dbReference type="InterPro" id="IPR011701">
    <property type="entry name" value="MFS"/>
</dbReference>
<organism evidence="10 11">
    <name type="scientific">Thalassolituus maritimus</name>
    <dbReference type="NCBI Taxonomy" id="484498"/>
    <lineage>
        <taxon>Bacteria</taxon>
        <taxon>Pseudomonadati</taxon>
        <taxon>Pseudomonadota</taxon>
        <taxon>Gammaproteobacteria</taxon>
        <taxon>Oceanospirillales</taxon>
        <taxon>Oceanospirillaceae</taxon>
        <taxon>Thalassolituus</taxon>
    </lineage>
</organism>
<comment type="subcellular location">
    <subcellularLocation>
        <location evidence="1">Cell membrane</location>
        <topology evidence="1">Multi-pass membrane protein</topology>
    </subcellularLocation>
</comment>
<dbReference type="STRING" id="484498.SAMN05421686_11631"/>
<evidence type="ECO:0000256" key="3">
    <source>
        <dbReference type="ARBA" id="ARBA00022448"/>
    </source>
</evidence>
<dbReference type="Pfam" id="PF07690">
    <property type="entry name" value="MFS_1"/>
    <property type="match status" value="1"/>
</dbReference>
<feature type="transmembrane region" description="Helical" evidence="8">
    <location>
        <begin position="111"/>
        <end position="136"/>
    </location>
</feature>
<evidence type="ECO:0000256" key="4">
    <source>
        <dbReference type="ARBA" id="ARBA00022475"/>
    </source>
</evidence>
<dbReference type="Proteomes" id="UP000185639">
    <property type="component" value="Unassembled WGS sequence"/>
</dbReference>
<feature type="transmembrane region" description="Helical" evidence="8">
    <location>
        <begin position="85"/>
        <end position="105"/>
    </location>
</feature>
<feature type="transmembrane region" description="Helical" evidence="8">
    <location>
        <begin position="143"/>
        <end position="166"/>
    </location>
</feature>
<dbReference type="CDD" id="cd17503">
    <property type="entry name" value="MFS_LmrB_MDR_like"/>
    <property type="match status" value="1"/>
</dbReference>
<evidence type="ECO:0000259" key="9">
    <source>
        <dbReference type="PROSITE" id="PS50850"/>
    </source>
</evidence>
<feature type="transmembrane region" description="Helical" evidence="8">
    <location>
        <begin position="485"/>
        <end position="503"/>
    </location>
</feature>
<dbReference type="GO" id="GO:0005886">
    <property type="term" value="C:plasma membrane"/>
    <property type="evidence" value="ECO:0007669"/>
    <property type="project" value="UniProtKB-SubCell"/>
</dbReference>
<keyword evidence="6 8" id="KW-1133">Transmembrane helix</keyword>
<evidence type="ECO:0000256" key="5">
    <source>
        <dbReference type="ARBA" id="ARBA00022692"/>
    </source>
</evidence>
<feature type="transmembrane region" description="Helical" evidence="8">
    <location>
        <begin position="207"/>
        <end position="226"/>
    </location>
</feature>
<accession>A0A1N7QA77</accession>
<protein>
    <submittedName>
        <fullName evidence="10">MFS transporter, DHA2 family, multidrug resistance protein</fullName>
    </submittedName>
</protein>
<evidence type="ECO:0000256" key="8">
    <source>
        <dbReference type="SAM" id="Phobius"/>
    </source>
</evidence>
<feature type="transmembrane region" description="Helical" evidence="8">
    <location>
        <begin position="172"/>
        <end position="195"/>
    </location>
</feature>
<evidence type="ECO:0000313" key="11">
    <source>
        <dbReference type="Proteomes" id="UP000185639"/>
    </source>
</evidence>
<dbReference type="Gene3D" id="1.20.1250.20">
    <property type="entry name" value="MFS general substrate transporter like domains"/>
    <property type="match status" value="1"/>
</dbReference>
<keyword evidence="7 8" id="KW-0472">Membrane</keyword>
<dbReference type="PANTHER" id="PTHR42718:SF9">
    <property type="entry name" value="MAJOR FACILITATOR SUPERFAMILY MULTIDRUG TRANSPORTER MFSC"/>
    <property type="match status" value="1"/>
</dbReference>
<reference evidence="11" key="1">
    <citation type="submission" date="2017-01" db="EMBL/GenBank/DDBJ databases">
        <authorList>
            <person name="Varghese N."/>
            <person name="Submissions S."/>
        </authorList>
    </citation>
    <scope>NUCLEOTIDE SEQUENCE [LARGE SCALE GENOMIC DNA]</scope>
    <source>
        <strain evidence="11">DSM 24913</strain>
    </source>
</reference>
<dbReference type="PANTHER" id="PTHR42718">
    <property type="entry name" value="MAJOR FACILITATOR SUPERFAMILY MULTIDRUG TRANSPORTER MFSC"/>
    <property type="match status" value="1"/>
</dbReference>
<dbReference type="PROSITE" id="PS50850">
    <property type="entry name" value="MFS"/>
    <property type="match status" value="1"/>
</dbReference>
<dbReference type="SUPFAM" id="SSF103473">
    <property type="entry name" value="MFS general substrate transporter"/>
    <property type="match status" value="1"/>
</dbReference>
<proteinExistence type="inferred from homology"/>
<dbReference type="EMBL" id="FTOH01000016">
    <property type="protein sequence ID" value="SIT19497.1"/>
    <property type="molecule type" value="Genomic_DNA"/>
</dbReference>
<dbReference type="Gene3D" id="1.20.1720.10">
    <property type="entry name" value="Multidrug resistance protein D"/>
    <property type="match status" value="1"/>
</dbReference>
<name>A0A1N7QA77_9GAMM</name>
<dbReference type="InterPro" id="IPR020846">
    <property type="entry name" value="MFS_dom"/>
</dbReference>